<dbReference type="PATRIC" id="fig|452.5.peg.581"/>
<dbReference type="AlphaFoldDB" id="A0A0W0Z8M4"/>
<proteinExistence type="predicted"/>
<reference evidence="2 3" key="1">
    <citation type="submission" date="2015-11" db="EMBL/GenBank/DDBJ databases">
        <title>Genomic analysis of 38 Legionella species identifies large and diverse effector repertoires.</title>
        <authorList>
            <person name="Burstein D."/>
            <person name="Amaro F."/>
            <person name="Zusman T."/>
            <person name="Lifshitz Z."/>
            <person name="Cohen O."/>
            <person name="Gilbert J.A."/>
            <person name="Pupko T."/>
            <person name="Shuman H.A."/>
            <person name="Segal G."/>
        </authorList>
    </citation>
    <scope>NUCLEOTIDE SEQUENCE [LARGE SCALE GENOMIC DNA]</scope>
    <source>
        <strain evidence="2 3">Mt.St.Helens-9</strain>
    </source>
</reference>
<feature type="region of interest" description="Disordered" evidence="1">
    <location>
        <begin position="235"/>
        <end position="303"/>
    </location>
</feature>
<accession>A0A0W0Z8M4</accession>
<dbReference type="Proteomes" id="UP000054877">
    <property type="component" value="Unassembled WGS sequence"/>
</dbReference>
<dbReference type="Gene3D" id="1.20.1280.50">
    <property type="match status" value="1"/>
</dbReference>
<comment type="caution">
    <text evidence="2">The sequence shown here is derived from an EMBL/GenBank/DDBJ whole genome shotgun (WGS) entry which is preliminary data.</text>
</comment>
<name>A0A0W0Z8M4_LEGSP</name>
<protein>
    <recommendedName>
        <fullName evidence="4">F-box domain-containing protein</fullName>
    </recommendedName>
</protein>
<evidence type="ECO:0008006" key="4">
    <source>
        <dbReference type="Google" id="ProtNLM"/>
    </source>
</evidence>
<evidence type="ECO:0000313" key="3">
    <source>
        <dbReference type="Proteomes" id="UP000054877"/>
    </source>
</evidence>
<evidence type="ECO:0000256" key="1">
    <source>
        <dbReference type="SAM" id="MobiDB-lite"/>
    </source>
</evidence>
<dbReference type="RefSeq" id="WP_058482476.1">
    <property type="nucleotide sequence ID" value="NZ_CAAAII010000013.1"/>
</dbReference>
<dbReference type="InterPro" id="IPR036047">
    <property type="entry name" value="F-box-like_dom_sf"/>
</dbReference>
<sequence>MSRAKQETPNPLDPKGYHELLKHVMTFLGPRELARLEEINNDWRHIASSDEVWLKATGATKENHKPTLYTLISIPVRSLKMSYHNNFKIDEKIVQNFFLDTNTRKQVDWPEGFGTNYVWNFDGKREYVNKNRIFKNEQEMMDLFSKAVDESPEYSDYLQDACFIKYQQRGNMIQLLGIKYIFSDEFIDINCPVIFDRASIKNFPSFNPLDSTLSADNGEKAMSVEKEAITVATSTEENKDNKNPTITGNNTRQEQKNASIANNTPQAQNRHIFHNNPHRGRGNSRAPIELPPGYKGTSSCTIS</sequence>
<dbReference type="EMBL" id="LNYX01000006">
    <property type="protein sequence ID" value="KTD65452.1"/>
    <property type="molecule type" value="Genomic_DNA"/>
</dbReference>
<gene>
    <name evidence="2" type="ORF">Lspi_0526</name>
</gene>
<evidence type="ECO:0000313" key="2">
    <source>
        <dbReference type="EMBL" id="KTD65452.1"/>
    </source>
</evidence>
<feature type="compositionally biased region" description="Basic residues" evidence="1">
    <location>
        <begin position="271"/>
        <end position="282"/>
    </location>
</feature>
<keyword evidence="3" id="KW-1185">Reference proteome</keyword>
<organism evidence="2 3">
    <name type="scientific">Legionella spiritensis</name>
    <dbReference type="NCBI Taxonomy" id="452"/>
    <lineage>
        <taxon>Bacteria</taxon>
        <taxon>Pseudomonadati</taxon>
        <taxon>Pseudomonadota</taxon>
        <taxon>Gammaproteobacteria</taxon>
        <taxon>Legionellales</taxon>
        <taxon>Legionellaceae</taxon>
        <taxon>Legionella</taxon>
    </lineage>
</organism>
<dbReference type="STRING" id="452.Lspi_0526"/>
<dbReference type="OrthoDB" id="9886915at2"/>
<dbReference type="SUPFAM" id="SSF81383">
    <property type="entry name" value="F-box domain"/>
    <property type="match status" value="1"/>
</dbReference>
<feature type="compositionally biased region" description="Polar residues" evidence="1">
    <location>
        <begin position="243"/>
        <end position="269"/>
    </location>
</feature>